<feature type="domain" description="Phage tail tape measure protein" evidence="2">
    <location>
        <begin position="106"/>
        <end position="299"/>
    </location>
</feature>
<keyword evidence="1" id="KW-1188">Viral release from host cell</keyword>
<proteinExistence type="predicted"/>
<evidence type="ECO:0000313" key="3">
    <source>
        <dbReference type="EMBL" id="QNM12757.1"/>
    </source>
</evidence>
<keyword evidence="4" id="KW-1185">Reference proteome</keyword>
<dbReference type="RefSeq" id="WP_187426234.1">
    <property type="nucleotide sequence ID" value="NZ_CP060636.1"/>
</dbReference>
<accession>A0A7G9GPM5</accession>
<dbReference type="InterPro" id="IPR010090">
    <property type="entry name" value="Phage_tape_meas"/>
</dbReference>
<dbReference type="Proteomes" id="UP000515856">
    <property type="component" value="Chromosome"/>
</dbReference>
<evidence type="ECO:0000259" key="2">
    <source>
        <dbReference type="Pfam" id="PF10145"/>
    </source>
</evidence>
<dbReference type="EMBL" id="CP060636">
    <property type="protein sequence ID" value="QNM12757.1"/>
    <property type="molecule type" value="Genomic_DNA"/>
</dbReference>
<name>A0A7G9GPM5_9FIRM</name>
<gene>
    <name evidence="3" type="ORF">H9Q80_02060</name>
</gene>
<organism evidence="3 4">
    <name type="scientific">[Eubacterium] hominis</name>
    <dbReference type="NCBI Taxonomy" id="2764325"/>
    <lineage>
        <taxon>Bacteria</taxon>
        <taxon>Bacillati</taxon>
        <taxon>Bacillota</taxon>
        <taxon>Erysipelotrichia</taxon>
        <taxon>Erysipelotrichales</taxon>
        <taxon>Erysipelotrichaceae</taxon>
        <taxon>Amedibacillus</taxon>
    </lineage>
</organism>
<dbReference type="Pfam" id="PF10145">
    <property type="entry name" value="PhageMin_Tail"/>
    <property type="match status" value="1"/>
</dbReference>
<dbReference type="PANTHER" id="PTHR37813">
    <property type="entry name" value="FELS-2 PROPHAGE PROTEIN"/>
    <property type="match status" value="1"/>
</dbReference>
<evidence type="ECO:0000256" key="1">
    <source>
        <dbReference type="ARBA" id="ARBA00022612"/>
    </source>
</evidence>
<dbReference type="AlphaFoldDB" id="A0A7G9GPM5"/>
<evidence type="ECO:0000313" key="4">
    <source>
        <dbReference type="Proteomes" id="UP000515856"/>
    </source>
</evidence>
<dbReference type="NCBIfam" id="TIGR01760">
    <property type="entry name" value="tape_meas_TP901"/>
    <property type="match status" value="1"/>
</dbReference>
<dbReference type="PANTHER" id="PTHR37813:SF1">
    <property type="entry name" value="FELS-2 PROPHAGE PROTEIN"/>
    <property type="match status" value="1"/>
</dbReference>
<dbReference type="KEGG" id="ehn:H9Q80_02060"/>
<reference evidence="3 4" key="1">
    <citation type="submission" date="2020-08" db="EMBL/GenBank/DDBJ databases">
        <authorList>
            <person name="Liu C."/>
            <person name="Sun Q."/>
        </authorList>
    </citation>
    <scope>NUCLEOTIDE SEQUENCE [LARGE SCALE GENOMIC DNA]</scope>
    <source>
        <strain evidence="3 4">NSJ-61</strain>
    </source>
</reference>
<protein>
    <submittedName>
        <fullName evidence="3">Phage tail tape measure protein</fullName>
    </submittedName>
</protein>
<sequence>MTGGMQLASLWTEVKVDIAGFKSDMDKISVEAKAKANEVSKQMEKTVKVGENMSKLGGTLTKTLTVPLAGAGIAATKMAVDYESSFAKVSTLLDKNVVDYDKYKNDIIEASSKSKVAVGEFSEAVYGSISAGVDQTKAIKFTTDAMKLAKGGFTDGAKAVDVMTTAINGYNLSTDDATKISDMLITTQNLGKTTVDELASSMGAVIPVASSVNFGIDELSASYAQLTKNGIATAESGTYLKSMLSELGKSGSLTDKALRELTGKGFADLKKEGKSTSEILNTLSSYAEKNGKTLKDMFGSVEAGSAAMVSAKGDGIEYNEMLDAMQKSAGATQEAFDKMDATPAEQLKGALNELKNEAIKLGSKAIPIVTEAAKFISKLVDGFTSLSPGMQDSIIKFGLLAAAAGPVLKVGGGLVSTYGKLKPIISGLGTGIKQGIPLISKLVGGLGSVGSTAVTTGAGVSKLTSVVGGAGLKLMDCGGIAGKLGTALAGAATSSGGLLASLGGMAAAAAPWVIGAAAVVAGGKMIYDNLNKEVIPEVDLFKTETKATLNTVTGQWEYTTTKISEETQKQVQSYLNLSNQVQQESMNMYTGITKVTDDSIKSINGKVSAMSKSIIDATNTQRDEVIKGYQDMFDNTTALTKKEQDEIMASVNKGYDDRVDETTKLKNELTKIYKDIADNGGKITQDQQKRIDEIYDEMKRQAVQAMADNEAEQNVILNRLASSNKRITAEMVGESIKQMNKLKDDSIKTAAEKRDALVLEAEKLKTLENGKYKEKADAIIKSANDEYDGVVKAAEKTRKDGINKLMSAHEDMADKIDISTGDIVSRWDKMFGKWDRWQPESKTATVETIHLDTFVQNGYNMALEAVKGFHANGLSYVPYDGYTARLHKGERILDSDENEAYTRNKVEGNDQTGQTINFNGNYTFSDHDGIDYFFNQAALKLKAVR</sequence>